<keyword evidence="3 4" id="KW-0238">DNA-binding</keyword>
<comment type="caution">
    <text evidence="7">The sequence shown here is derived from an EMBL/GenBank/DDBJ whole genome shotgun (WGS) entry which is preliminary data.</text>
</comment>
<dbReference type="EMBL" id="QKNX01000003">
    <property type="protein sequence ID" value="TKR25650.1"/>
    <property type="molecule type" value="Genomic_DNA"/>
</dbReference>
<evidence type="ECO:0000313" key="8">
    <source>
        <dbReference type="Proteomes" id="UP000308037"/>
    </source>
</evidence>
<comment type="cofactor">
    <cofactor evidence="4">
        <name>a divalent metal cation</name>
        <dbReference type="ChEBI" id="CHEBI:60240"/>
    </cofactor>
</comment>
<keyword evidence="2 4" id="KW-0067">ATP-binding</keyword>
<dbReference type="PIRSF" id="PIRSF029254">
    <property type="entry name" value="MutS_C_archaeal"/>
    <property type="match status" value="1"/>
</dbReference>
<dbReference type="Gene3D" id="1.10.150.20">
    <property type="entry name" value="5' to 3' exonuclease, C-terminal subdomain"/>
    <property type="match status" value="1"/>
</dbReference>
<dbReference type="GO" id="GO:0006298">
    <property type="term" value="P:mismatch repair"/>
    <property type="evidence" value="ECO:0007669"/>
    <property type="project" value="InterPro"/>
</dbReference>
<sequence length="682" mass="73163">MEIEELESIPGVGAKTAERLAELDDPAGALADGDVAQLARAPGISEGRAARIARAAIRHRHGDSDGFLATDRAEELYEAVLGLLKDRAVTEYGRKRLETLYPSASKARIDEVRAFAEDAVEREPTPALLEALTGVKPLEAPREVRVRDRCLATSDAEMYAEAQSAVPELSVELIEDARDVSDLARGYSTVVVLDEAFAGIDLDGDVDVRVRPDAMDDPGSIVPERTIAFFAHNRARLRAAVAVNDAATDLGAGMECEPSAADIGGFDEGMERLEAGLSRLDDDGNVADDDRLRELETAIDDIDATVSMAENVANDRLRTAIEERDVTIEGADLLSLVERGAGVDSLLERELKSEFAAAIEAARAHLVDALGIDDYEQLARQAFEEEPTFPVEHDDRVIDRLREELIADRDRRATRLKREVADVLGTLREPAEALVEAALELDVELAVSRFARDFDCSFPTFEGDGIAIDGGRSPLLDVEFGAVEPVDYAVDGVSLLSGVNSGGKTSTLDLLGTVVIVAQMGLPVPAESVQLRRFEALHYQAKTQGTLDAGAFESTLREFGDLVDGQGERLVLVDELESITEPGASAVIIAGILEALAEGDSTAVFVSHLAGEILEATGTNAEVTVDGIEAVGLVDGELRVNRSPVKDHLARSTPELIVEKLAEAEGGAFYADLLEKFDSDSN</sequence>
<dbReference type="AlphaFoldDB" id="A0A4U5J949"/>
<reference evidence="7 8" key="1">
    <citation type="submission" date="2019-04" db="EMBL/GenBank/DDBJ databases">
        <title>Natronomonas sp. F20-122 a newhaloarchaeon isolated from a saline saltern of Isla Bacuta, Huelva, Spain.</title>
        <authorList>
            <person name="Duran-Viseras A."/>
            <person name="Sanchez-Porro C."/>
            <person name="Ventosa A."/>
        </authorList>
    </citation>
    <scope>NUCLEOTIDE SEQUENCE [LARGE SCALE GENOMIC DNA]</scope>
    <source>
        <strain evidence="7 8">F20-122</strain>
    </source>
</reference>
<dbReference type="Proteomes" id="UP000308037">
    <property type="component" value="Unassembled WGS sequence"/>
</dbReference>
<dbReference type="InterPro" id="IPR012401">
    <property type="entry name" value="DNA-bd_MutS2_arc"/>
</dbReference>
<evidence type="ECO:0000256" key="2">
    <source>
        <dbReference type="ARBA" id="ARBA00022840"/>
    </source>
</evidence>
<dbReference type="PANTHER" id="PTHR11361:SF125">
    <property type="entry name" value="DNA-BINDING PROTEIN MUTS2"/>
    <property type="match status" value="1"/>
</dbReference>
<dbReference type="GO" id="GO:0016787">
    <property type="term" value="F:hydrolase activity"/>
    <property type="evidence" value="ECO:0007669"/>
    <property type="project" value="UniProtKB-KW"/>
</dbReference>
<dbReference type="GO" id="GO:0004519">
    <property type="term" value="F:endonuclease activity"/>
    <property type="evidence" value="ECO:0007669"/>
    <property type="project" value="UniProtKB-KW"/>
</dbReference>
<dbReference type="RefSeq" id="WP_137276657.1">
    <property type="nucleotide sequence ID" value="NZ_QKNX01000003.1"/>
</dbReference>
<dbReference type="SMART" id="SM00278">
    <property type="entry name" value="HhH1"/>
    <property type="match status" value="2"/>
</dbReference>
<accession>A0A4U5J949</accession>
<dbReference type="InterPro" id="IPR003583">
    <property type="entry name" value="Hlx-hairpin-Hlx_DNA-bd_motif"/>
</dbReference>
<keyword evidence="8" id="KW-1185">Reference proteome</keyword>
<dbReference type="GO" id="GO:0140664">
    <property type="term" value="F:ATP-dependent DNA damage sensor activity"/>
    <property type="evidence" value="ECO:0007669"/>
    <property type="project" value="InterPro"/>
</dbReference>
<name>A0A4U5J949_9EURY</name>
<dbReference type="SUPFAM" id="SSF52540">
    <property type="entry name" value="P-loop containing nucleoside triphosphate hydrolases"/>
    <property type="match status" value="1"/>
</dbReference>
<protein>
    <recommendedName>
        <fullName evidence="4">DNA-binding protein MutS2</fullName>
    </recommendedName>
</protein>
<evidence type="ECO:0000256" key="1">
    <source>
        <dbReference type="ARBA" id="ARBA00022741"/>
    </source>
</evidence>
<dbReference type="OrthoDB" id="15514at2157"/>
<gene>
    <name evidence="4" type="primary">mutS2</name>
    <name evidence="7" type="ORF">DM868_09570</name>
</gene>
<keyword evidence="4" id="KW-0378">Hydrolase</keyword>
<comment type="similarity">
    <text evidence="4">Belongs to the DNA mismatch repair MutS family. Archaeal Muts2 subfamily.</text>
</comment>
<dbReference type="InterPro" id="IPR010994">
    <property type="entry name" value="RuvA_2-like"/>
</dbReference>
<feature type="binding site" evidence="4">
    <location>
        <begin position="498"/>
        <end position="505"/>
    </location>
    <ligand>
        <name>ATP</name>
        <dbReference type="ChEBI" id="CHEBI:30616"/>
    </ligand>
</feature>
<dbReference type="GO" id="GO:0005524">
    <property type="term" value="F:ATP binding"/>
    <property type="evidence" value="ECO:0007669"/>
    <property type="project" value="UniProtKB-UniRule"/>
</dbReference>
<keyword evidence="7" id="KW-0540">Nuclease</keyword>
<evidence type="ECO:0000259" key="5">
    <source>
        <dbReference type="SMART" id="SM00278"/>
    </source>
</evidence>
<evidence type="ECO:0000313" key="7">
    <source>
        <dbReference type="EMBL" id="TKR25650.1"/>
    </source>
</evidence>
<dbReference type="HAMAP" id="MF_00971">
    <property type="entry name" value="MutS2_archaea"/>
    <property type="match status" value="1"/>
</dbReference>
<dbReference type="InterPro" id="IPR000432">
    <property type="entry name" value="DNA_mismatch_repair_MutS_C"/>
</dbReference>
<comment type="function">
    <text evidence="4">Has ATPase and non-specific DNA-binding activities.</text>
</comment>
<feature type="domain" description="DNA mismatch repair proteins mutS family" evidence="6">
    <location>
        <begin position="491"/>
        <end position="682"/>
    </location>
</feature>
<evidence type="ECO:0000259" key="6">
    <source>
        <dbReference type="SMART" id="SM00534"/>
    </source>
</evidence>
<keyword evidence="1 4" id="KW-0547">Nucleotide-binding</keyword>
<evidence type="ECO:0000256" key="4">
    <source>
        <dbReference type="HAMAP-Rule" id="MF_00971"/>
    </source>
</evidence>
<dbReference type="SUPFAM" id="SSF47781">
    <property type="entry name" value="RuvA domain 2-like"/>
    <property type="match status" value="1"/>
</dbReference>
<feature type="domain" description="Helix-hairpin-helix DNA-binding motif class 1" evidence="5">
    <location>
        <begin position="36"/>
        <end position="55"/>
    </location>
</feature>
<evidence type="ECO:0000256" key="3">
    <source>
        <dbReference type="ARBA" id="ARBA00023125"/>
    </source>
</evidence>
<dbReference type="InterPro" id="IPR045076">
    <property type="entry name" value="MutS"/>
</dbReference>
<dbReference type="PANTHER" id="PTHR11361">
    <property type="entry name" value="DNA MISMATCH REPAIR PROTEIN MUTS FAMILY MEMBER"/>
    <property type="match status" value="1"/>
</dbReference>
<dbReference type="GO" id="GO:0030983">
    <property type="term" value="F:mismatched DNA binding"/>
    <property type="evidence" value="ECO:0007669"/>
    <property type="project" value="InterPro"/>
</dbReference>
<dbReference type="InterPro" id="IPR027417">
    <property type="entry name" value="P-loop_NTPase"/>
</dbReference>
<dbReference type="Pfam" id="PF14520">
    <property type="entry name" value="HHH_5"/>
    <property type="match status" value="1"/>
</dbReference>
<dbReference type="Gene3D" id="3.40.50.300">
    <property type="entry name" value="P-loop containing nucleotide triphosphate hydrolases"/>
    <property type="match status" value="1"/>
</dbReference>
<dbReference type="SMART" id="SM00534">
    <property type="entry name" value="MUTSac"/>
    <property type="match status" value="1"/>
</dbReference>
<organism evidence="7 8">
    <name type="scientific">Natronomonas salsuginis</name>
    <dbReference type="NCBI Taxonomy" id="2217661"/>
    <lineage>
        <taxon>Archaea</taxon>
        <taxon>Methanobacteriati</taxon>
        <taxon>Methanobacteriota</taxon>
        <taxon>Stenosarchaea group</taxon>
        <taxon>Halobacteria</taxon>
        <taxon>Halobacteriales</taxon>
        <taxon>Natronomonadaceae</taxon>
        <taxon>Natronomonas</taxon>
    </lineage>
</organism>
<keyword evidence="7" id="KW-0255">Endonuclease</keyword>
<proteinExistence type="inferred from homology"/>
<feature type="domain" description="Helix-hairpin-helix DNA-binding motif class 1" evidence="5">
    <location>
        <begin position="4"/>
        <end position="23"/>
    </location>
</feature>